<evidence type="ECO:0000256" key="7">
    <source>
        <dbReference type="SAM" id="MobiDB-lite"/>
    </source>
</evidence>
<dbReference type="InterPro" id="IPR027470">
    <property type="entry name" value="Cation_efflux_CTD"/>
</dbReference>
<feature type="region of interest" description="Disordered" evidence="7">
    <location>
        <begin position="310"/>
        <end position="333"/>
    </location>
</feature>
<evidence type="ECO:0000256" key="3">
    <source>
        <dbReference type="ARBA" id="ARBA00022448"/>
    </source>
</evidence>
<dbReference type="InterPro" id="IPR036837">
    <property type="entry name" value="Cation_efflux_CTD_sf"/>
</dbReference>
<evidence type="ECO:0000256" key="5">
    <source>
        <dbReference type="ARBA" id="ARBA00022989"/>
    </source>
</evidence>
<evidence type="ECO:0000256" key="4">
    <source>
        <dbReference type="ARBA" id="ARBA00022692"/>
    </source>
</evidence>
<proteinExistence type="inferred from homology"/>
<evidence type="ECO:0000313" key="12">
    <source>
        <dbReference type="Proteomes" id="UP000593758"/>
    </source>
</evidence>
<comment type="subcellular location">
    <subcellularLocation>
        <location evidence="1">Membrane</location>
        <topology evidence="1">Multi-pass membrane protein</topology>
    </subcellularLocation>
</comment>
<reference evidence="11 12" key="1">
    <citation type="submission" date="2020-10" db="EMBL/GenBank/DDBJ databases">
        <title>Haloactinobacterium sp. RN3S43, a bacterium isolated from saline soil.</title>
        <authorList>
            <person name="Sun J.-Q."/>
        </authorList>
    </citation>
    <scope>NUCLEOTIDE SEQUENCE [LARGE SCALE GENOMIC DNA]</scope>
    <source>
        <strain evidence="11 12">RN3S43</strain>
    </source>
</reference>
<dbReference type="KEGG" id="halt:IM660_03670"/>
<evidence type="ECO:0000313" key="11">
    <source>
        <dbReference type="EMBL" id="QOR71409.1"/>
    </source>
</evidence>
<dbReference type="SUPFAM" id="SSF161111">
    <property type="entry name" value="Cation efflux protein transmembrane domain-like"/>
    <property type="match status" value="1"/>
</dbReference>
<dbReference type="SUPFAM" id="SSF160240">
    <property type="entry name" value="Cation efflux protein cytoplasmic domain-like"/>
    <property type="match status" value="1"/>
</dbReference>
<feature type="domain" description="Cation efflux protein transmembrane" evidence="9">
    <location>
        <begin position="42"/>
        <end position="233"/>
    </location>
</feature>
<dbReference type="GO" id="GO:0005886">
    <property type="term" value="C:plasma membrane"/>
    <property type="evidence" value="ECO:0007669"/>
    <property type="project" value="TreeGrafter"/>
</dbReference>
<dbReference type="FunFam" id="1.20.1510.10:FF:000006">
    <property type="entry name" value="Divalent cation efflux transporter"/>
    <property type="match status" value="1"/>
</dbReference>
<sequence length="333" mass="34571">MSDHHGVAARLRHFLIPHSHDVADSIDDALAASTEGIRAVRTSLIILGVTALAQLAVVAVSGSVALLADTIHNFSDALTAIPLWIAFALSRRAPSARYSHGYGRAEDLAGAFIVAMIALSAVVAGVESIRRLTQPQPLEHLGWVLAAGVIGFAGNELVALYRIRVGRRIGSAALVADGMHARTDGFTSLAVVLGVIGVWAGFPLADPIIGLVITAAILVLLWSTARDVGRRLLDGVDPGLYERALATLGTDPTIAGVGRLRLRWTGHRLAVQAQLRLPAETTVATSDDVTSRAEEALRQALPGVGAVDLTVTASPSTDGGSHAAAASSSSSRP</sequence>
<dbReference type="GO" id="GO:0015341">
    <property type="term" value="F:zinc efflux antiporter activity"/>
    <property type="evidence" value="ECO:0007669"/>
    <property type="project" value="TreeGrafter"/>
</dbReference>
<protein>
    <submittedName>
        <fullName evidence="11">Cation transporter</fullName>
    </submittedName>
</protein>
<organism evidence="11 12">
    <name type="scientific">Ruania alkalisoli</name>
    <dbReference type="NCBI Taxonomy" id="2779775"/>
    <lineage>
        <taxon>Bacteria</taxon>
        <taxon>Bacillati</taxon>
        <taxon>Actinomycetota</taxon>
        <taxon>Actinomycetes</taxon>
        <taxon>Micrococcales</taxon>
        <taxon>Ruaniaceae</taxon>
        <taxon>Ruania</taxon>
    </lineage>
</organism>
<dbReference type="NCBIfam" id="TIGR01297">
    <property type="entry name" value="CDF"/>
    <property type="match status" value="1"/>
</dbReference>
<dbReference type="Gene3D" id="3.30.70.1350">
    <property type="entry name" value="Cation efflux protein, cytoplasmic domain"/>
    <property type="match status" value="1"/>
</dbReference>
<feature type="transmembrane region" description="Helical" evidence="8">
    <location>
        <begin position="184"/>
        <end position="202"/>
    </location>
</feature>
<name>A0A7M1SV08_9MICO</name>
<dbReference type="PANTHER" id="PTHR43840:SF15">
    <property type="entry name" value="MITOCHONDRIAL METAL TRANSPORTER 1-RELATED"/>
    <property type="match status" value="1"/>
</dbReference>
<dbReference type="AlphaFoldDB" id="A0A7M1SV08"/>
<keyword evidence="5 8" id="KW-1133">Transmembrane helix</keyword>
<feature type="transmembrane region" description="Helical" evidence="8">
    <location>
        <begin position="208"/>
        <end position="225"/>
    </location>
</feature>
<dbReference type="Pfam" id="PF01545">
    <property type="entry name" value="Cation_efflux"/>
    <property type="match status" value="1"/>
</dbReference>
<feature type="domain" description="Cation efflux protein cytoplasmic" evidence="10">
    <location>
        <begin position="241"/>
        <end position="303"/>
    </location>
</feature>
<dbReference type="RefSeq" id="WP_193498071.1">
    <property type="nucleotide sequence ID" value="NZ_CP063169.1"/>
</dbReference>
<dbReference type="GO" id="GO:0015086">
    <property type="term" value="F:cadmium ion transmembrane transporter activity"/>
    <property type="evidence" value="ECO:0007669"/>
    <property type="project" value="TreeGrafter"/>
</dbReference>
<dbReference type="InterPro" id="IPR050291">
    <property type="entry name" value="CDF_Transporter"/>
</dbReference>
<dbReference type="EMBL" id="CP063169">
    <property type="protein sequence ID" value="QOR71409.1"/>
    <property type="molecule type" value="Genomic_DNA"/>
</dbReference>
<feature type="transmembrane region" description="Helical" evidence="8">
    <location>
        <begin position="109"/>
        <end position="129"/>
    </location>
</feature>
<keyword evidence="3" id="KW-0813">Transport</keyword>
<dbReference type="GO" id="GO:0006882">
    <property type="term" value="P:intracellular zinc ion homeostasis"/>
    <property type="evidence" value="ECO:0007669"/>
    <property type="project" value="TreeGrafter"/>
</dbReference>
<evidence type="ECO:0000256" key="8">
    <source>
        <dbReference type="SAM" id="Phobius"/>
    </source>
</evidence>
<dbReference type="PANTHER" id="PTHR43840">
    <property type="entry name" value="MITOCHONDRIAL METAL TRANSPORTER 1-RELATED"/>
    <property type="match status" value="1"/>
</dbReference>
<feature type="compositionally biased region" description="Low complexity" evidence="7">
    <location>
        <begin position="321"/>
        <end position="333"/>
    </location>
</feature>
<feature type="transmembrane region" description="Helical" evidence="8">
    <location>
        <begin position="44"/>
        <end position="65"/>
    </location>
</feature>
<keyword evidence="6 8" id="KW-0472">Membrane</keyword>
<dbReference type="InterPro" id="IPR002524">
    <property type="entry name" value="Cation_efflux"/>
</dbReference>
<evidence type="ECO:0000259" key="10">
    <source>
        <dbReference type="Pfam" id="PF16916"/>
    </source>
</evidence>
<feature type="transmembrane region" description="Helical" evidence="8">
    <location>
        <begin position="141"/>
        <end position="163"/>
    </location>
</feature>
<evidence type="ECO:0000259" key="9">
    <source>
        <dbReference type="Pfam" id="PF01545"/>
    </source>
</evidence>
<gene>
    <name evidence="11" type="ORF">IM660_03670</name>
</gene>
<feature type="transmembrane region" description="Helical" evidence="8">
    <location>
        <begin position="71"/>
        <end position="89"/>
    </location>
</feature>
<dbReference type="InterPro" id="IPR027469">
    <property type="entry name" value="Cation_efflux_TMD_sf"/>
</dbReference>
<evidence type="ECO:0000256" key="2">
    <source>
        <dbReference type="ARBA" id="ARBA00008114"/>
    </source>
</evidence>
<dbReference type="InterPro" id="IPR058533">
    <property type="entry name" value="Cation_efflux_TM"/>
</dbReference>
<keyword evidence="4 8" id="KW-0812">Transmembrane</keyword>
<accession>A0A7M1SV08</accession>
<keyword evidence="12" id="KW-1185">Reference proteome</keyword>
<evidence type="ECO:0000256" key="1">
    <source>
        <dbReference type="ARBA" id="ARBA00004141"/>
    </source>
</evidence>
<dbReference type="Gene3D" id="1.20.1510.10">
    <property type="entry name" value="Cation efflux protein transmembrane domain"/>
    <property type="match status" value="1"/>
</dbReference>
<dbReference type="Pfam" id="PF16916">
    <property type="entry name" value="ZT_dimer"/>
    <property type="match status" value="1"/>
</dbReference>
<comment type="similarity">
    <text evidence="2">Belongs to the cation diffusion facilitator (CDF) transporter (TC 2.A.4) family.</text>
</comment>
<evidence type="ECO:0000256" key="6">
    <source>
        <dbReference type="ARBA" id="ARBA00023136"/>
    </source>
</evidence>
<dbReference type="GO" id="GO:0015093">
    <property type="term" value="F:ferrous iron transmembrane transporter activity"/>
    <property type="evidence" value="ECO:0007669"/>
    <property type="project" value="TreeGrafter"/>
</dbReference>
<dbReference type="Proteomes" id="UP000593758">
    <property type="component" value="Chromosome"/>
</dbReference>